<evidence type="ECO:0000313" key="2">
    <source>
        <dbReference type="EMBL" id="GFZ77814.1"/>
    </source>
</evidence>
<organism evidence="2 3">
    <name type="scientific">Sphingobium fuliginis (strain ATCC 27551)</name>
    <dbReference type="NCBI Taxonomy" id="336203"/>
    <lineage>
        <taxon>Bacteria</taxon>
        <taxon>Pseudomonadati</taxon>
        <taxon>Pseudomonadota</taxon>
        <taxon>Alphaproteobacteria</taxon>
        <taxon>Sphingomonadales</taxon>
        <taxon>Sphingomonadaceae</taxon>
        <taxon>Sphingobium</taxon>
    </lineage>
</organism>
<name>A0ABQ1ELX1_SPHSA</name>
<dbReference type="PANTHER" id="PTHR46401">
    <property type="entry name" value="GLYCOSYLTRANSFERASE WBBK-RELATED"/>
    <property type="match status" value="1"/>
</dbReference>
<dbReference type="PANTHER" id="PTHR46401:SF8">
    <property type="entry name" value="BLL6006 PROTEIN"/>
    <property type="match status" value="1"/>
</dbReference>
<keyword evidence="3" id="KW-1185">Reference proteome</keyword>
<feature type="domain" description="Glycosyl transferase family 1" evidence="1">
    <location>
        <begin position="236"/>
        <end position="383"/>
    </location>
</feature>
<reference evidence="3" key="1">
    <citation type="journal article" date="2019" name="Int. J. Syst. Evol. Microbiol.">
        <title>The Global Catalogue of Microorganisms (GCM) 10K type strain sequencing project: providing services to taxonomists for standard genome sequencing and annotation.</title>
        <authorList>
            <consortium name="The Broad Institute Genomics Platform"/>
            <consortium name="The Broad Institute Genome Sequencing Center for Infectious Disease"/>
            <person name="Wu L."/>
            <person name="Ma J."/>
        </authorList>
    </citation>
    <scope>NUCLEOTIDE SEQUENCE [LARGE SCALE GENOMIC DNA]</scope>
    <source>
        <strain evidence="3">CCM 7327</strain>
    </source>
</reference>
<proteinExistence type="predicted"/>
<dbReference type="SUPFAM" id="SSF53756">
    <property type="entry name" value="UDP-Glycosyltransferase/glycogen phosphorylase"/>
    <property type="match status" value="2"/>
</dbReference>
<feature type="domain" description="Glycosyl transferase family 1" evidence="1">
    <location>
        <begin position="670"/>
        <end position="824"/>
    </location>
</feature>
<dbReference type="Pfam" id="PF00534">
    <property type="entry name" value="Glycos_transf_1"/>
    <property type="match status" value="2"/>
</dbReference>
<protein>
    <recommendedName>
        <fullName evidence="1">Glycosyl transferase family 1 domain-containing protein</fullName>
    </recommendedName>
</protein>
<comment type="caution">
    <text evidence="2">The sequence shown here is derived from an EMBL/GenBank/DDBJ whole genome shotgun (WGS) entry which is preliminary data.</text>
</comment>
<gene>
    <name evidence="2" type="ORF">GCM10019071_02830</name>
</gene>
<dbReference type="Proteomes" id="UP000628109">
    <property type="component" value="Unassembled WGS sequence"/>
</dbReference>
<dbReference type="Gene3D" id="3.40.50.2000">
    <property type="entry name" value="Glycogen Phosphorylase B"/>
    <property type="match status" value="2"/>
</dbReference>
<evidence type="ECO:0000313" key="3">
    <source>
        <dbReference type="Proteomes" id="UP000628109"/>
    </source>
</evidence>
<dbReference type="InterPro" id="IPR001296">
    <property type="entry name" value="Glyco_trans_1"/>
</dbReference>
<evidence type="ECO:0000259" key="1">
    <source>
        <dbReference type="Pfam" id="PF00534"/>
    </source>
</evidence>
<sequence length="865" mass="99138">MQVRAVRPEGGQRFRSFWFDLTTSLQWTSGVVGIIRAELEMACNLKKIYPALRFSMQANHGFAEIDESQLRWLLQAENVAEAYMEFFGRKGGEAHKVQVEIPDTDAFFHPYGENDLIFSMGWKDSQKERLFSTLKEQLPNVALGYLVYDIIMLRPETEHFYAKSDRDEFEKYLKWISYNCDFLLFGGENTKRDVEAWQRKRKWPTLPGRAIRFGSDIVEVAGRADDVTVLSEMGVTKPFMLAVGTAEPRKNYNTLYRAYLLAQDISPVPLPQLVICGQNGHRIHNLNDQMARDPRVKDRILRRTPSDDQLSALYRNCLFTLLPSFYEGWSLTLPESFAYGKLCLCADTPPLRETGADLAEFIDPIDIMAWARAIIDYAQNHQKLAASEQSIATQWQMTTWSDAAGLAYHNLVELYDEHLSGSRARKPPVIWMDLTLSYLNWNSSLTGVTRVELMYAKTLREIAPSTRFFASDNGHFFEIDPSYLAWMDESKDLSQSYNHFNNFWNQHEREGKSFRSPLRNIPDPRQSPAYLEAFPAGSIAFFSGIDFGFYDKSGKPQLTYTHLVNGLRPKEGNTLLAHFMHDFTPSDWPQIHKSETVDGYEPFCDFVSNNFDYLAYGGFTAQRDGEALQKRRGWKMPKGDAVMLGFDITPNMSANLQHDHSYLNGIGINSDFVLAVGTLEPRKNHETLYRAYLLMQQREMLKKPLQMVFVGKPGWNNDDFLTTLASDNRVKGKIITVNPSDEGLDTLYRHSRFTLLPSFYEGWSLPLPESLSYGKFCLASDTPPLRERGGDFVEFIHPLDAAAWAERIAFYANHPDKLISWEERIKSEWHPVSWEEATEMLKDKLYAAYDSLFSGSVKATSDVTT</sequence>
<accession>A0ABQ1ELX1</accession>
<dbReference type="EMBL" id="BMDU01000001">
    <property type="protein sequence ID" value="GFZ77814.1"/>
    <property type="molecule type" value="Genomic_DNA"/>
</dbReference>